<dbReference type="CDD" id="cd18186">
    <property type="entry name" value="BTB_POZ_ZBTB_KLHL-like"/>
    <property type="match status" value="1"/>
</dbReference>
<dbReference type="SUPFAM" id="SSF54695">
    <property type="entry name" value="POZ domain"/>
    <property type="match status" value="1"/>
</dbReference>
<dbReference type="GO" id="GO:0005634">
    <property type="term" value="C:nucleus"/>
    <property type="evidence" value="ECO:0007669"/>
    <property type="project" value="TreeGrafter"/>
</dbReference>
<evidence type="ECO:0000256" key="3">
    <source>
        <dbReference type="SAM" id="MobiDB-lite"/>
    </source>
</evidence>
<dbReference type="InterPro" id="IPR045890">
    <property type="entry name" value="POB1-like"/>
</dbReference>
<evidence type="ECO:0000313" key="6">
    <source>
        <dbReference type="Proteomes" id="UP000324705"/>
    </source>
</evidence>
<dbReference type="Pfam" id="PF07707">
    <property type="entry name" value="BACK"/>
    <property type="match status" value="1"/>
</dbReference>
<dbReference type="Pfam" id="PF00651">
    <property type="entry name" value="BTB"/>
    <property type="match status" value="1"/>
</dbReference>
<comment type="function">
    <text evidence="1">May act as a substrate-specific adapter of an E3 ubiquitin-protein ligase complex (CUL3-RBX1-BTB) which mediates the ubiquitination and subsequent proteasomal degradation of target proteins.</text>
</comment>
<dbReference type="Gramene" id="TRITD5Bv1G186830.1">
    <property type="protein sequence ID" value="TRITD5Bv1G186830.1"/>
    <property type="gene ID" value="TRITD5Bv1G186830"/>
</dbReference>
<evidence type="ECO:0000256" key="1">
    <source>
        <dbReference type="ARBA" id="ARBA00002668"/>
    </source>
</evidence>
<gene>
    <name evidence="5" type="ORF">TRITD_5Bv1G186830</name>
</gene>
<dbReference type="AlphaFoldDB" id="A0A9R0XG24"/>
<keyword evidence="6" id="KW-1185">Reference proteome</keyword>
<organism evidence="5 6">
    <name type="scientific">Triticum turgidum subsp. durum</name>
    <name type="common">Durum wheat</name>
    <name type="synonym">Triticum durum</name>
    <dbReference type="NCBI Taxonomy" id="4567"/>
    <lineage>
        <taxon>Eukaryota</taxon>
        <taxon>Viridiplantae</taxon>
        <taxon>Streptophyta</taxon>
        <taxon>Embryophyta</taxon>
        <taxon>Tracheophyta</taxon>
        <taxon>Spermatophyta</taxon>
        <taxon>Magnoliopsida</taxon>
        <taxon>Liliopsida</taxon>
        <taxon>Poales</taxon>
        <taxon>Poaceae</taxon>
        <taxon>BOP clade</taxon>
        <taxon>Pooideae</taxon>
        <taxon>Triticodae</taxon>
        <taxon>Triticeae</taxon>
        <taxon>Triticinae</taxon>
        <taxon>Triticum</taxon>
    </lineage>
</organism>
<reference evidence="5 6" key="1">
    <citation type="submission" date="2017-09" db="EMBL/GenBank/DDBJ databases">
        <authorList>
            <consortium name="International Durum Wheat Genome Sequencing Consortium (IDWGSC)"/>
            <person name="Milanesi L."/>
        </authorList>
    </citation>
    <scope>NUCLEOTIDE SEQUENCE [LARGE SCALE GENOMIC DNA]</scope>
    <source>
        <strain evidence="6">cv. Svevo</strain>
    </source>
</reference>
<dbReference type="PANTHER" id="PTHR46336:SF19">
    <property type="entry name" value="BTB DOMAIN-CONTAINING PROTEIN"/>
    <property type="match status" value="1"/>
</dbReference>
<proteinExistence type="predicted"/>
<dbReference type="PANTHER" id="PTHR46336">
    <property type="entry name" value="OS02G0260700 PROTEIN"/>
    <property type="match status" value="1"/>
</dbReference>
<evidence type="ECO:0000313" key="5">
    <source>
        <dbReference type="EMBL" id="VAI35861.1"/>
    </source>
</evidence>
<name>A0A9R0XG24_TRITD</name>
<evidence type="ECO:0000259" key="4">
    <source>
        <dbReference type="PROSITE" id="PS50097"/>
    </source>
</evidence>
<dbReference type="Proteomes" id="UP000324705">
    <property type="component" value="Chromosome 5B"/>
</dbReference>
<dbReference type="EMBL" id="LT934120">
    <property type="protein sequence ID" value="VAI35861.1"/>
    <property type="molecule type" value="Genomic_DNA"/>
</dbReference>
<dbReference type="Gene3D" id="3.30.710.10">
    <property type="entry name" value="Potassium Channel Kv1.1, Chain A"/>
    <property type="match status" value="1"/>
</dbReference>
<dbReference type="InterPro" id="IPR011333">
    <property type="entry name" value="SKP1/BTB/POZ_sf"/>
</dbReference>
<evidence type="ECO:0000256" key="2">
    <source>
        <dbReference type="ARBA" id="ARBA00004906"/>
    </source>
</evidence>
<feature type="region of interest" description="Disordered" evidence="3">
    <location>
        <begin position="34"/>
        <end position="56"/>
    </location>
</feature>
<dbReference type="PROSITE" id="PS50097">
    <property type="entry name" value="BTB"/>
    <property type="match status" value="1"/>
</dbReference>
<protein>
    <recommendedName>
        <fullName evidence="4">BTB domain-containing protein</fullName>
    </recommendedName>
</protein>
<dbReference type="GO" id="GO:0010114">
    <property type="term" value="P:response to red light"/>
    <property type="evidence" value="ECO:0007669"/>
    <property type="project" value="TreeGrafter"/>
</dbReference>
<comment type="pathway">
    <text evidence="2">Protein modification; protein ubiquitination.</text>
</comment>
<feature type="domain" description="BTB" evidence="4">
    <location>
        <begin position="62"/>
        <end position="137"/>
    </location>
</feature>
<dbReference type="InterPro" id="IPR000210">
    <property type="entry name" value="BTB/POZ_dom"/>
</dbReference>
<sequence>MSTGAGAEPEMDDGYGFDTVFNVEAFSDRTLQVEVVGRDDHAPGSGRKRRREEDKEYDGEHIDSFCTVMSTPVLRVETIYVSSAILAAKSSFFRKLFSNGMKESGQREATVRLADSEEKAFMELLRFMYMGKLTPTTEPTHLVDILMAADKFEAISCMKLCGERLIDLPMTPESAVMCLNLPCSISVPAVLTEAVMKFLAERYKEFLSTESQDELMRIPGAGIEAILRRNSFGFASEVAVYDFVLRWTCYQCPNSEEIRKFSSNILLPVVQQMHMLTNAFAMFTNAIAVDHPSGIINFTINREKCFSLFPSGSMNSLPFHCGDHVFYLSACCAMKEQLQYFYLGIQVLTYTKGAARGAIDYKFEAKRTPSLEFVTMFSRTINSDSRVAVRCKFLWSQFIADNNPFFVEDKLHLRVHVTTKPLQP</sequence>
<dbReference type="SMART" id="SM00225">
    <property type="entry name" value="BTB"/>
    <property type="match status" value="1"/>
</dbReference>
<dbReference type="InterPro" id="IPR011705">
    <property type="entry name" value="BACK"/>
</dbReference>
<accession>A0A9R0XG24</accession>